<evidence type="ECO:0000256" key="4">
    <source>
        <dbReference type="RuleBase" id="RU361169"/>
    </source>
</evidence>
<feature type="chain" id="PRO_5012861768" evidence="5">
    <location>
        <begin position="22"/>
        <end position="566"/>
    </location>
</feature>
<evidence type="ECO:0000313" key="8">
    <source>
        <dbReference type="Proteomes" id="UP000184474"/>
    </source>
</evidence>
<dbReference type="InterPro" id="IPR012334">
    <property type="entry name" value="Pectin_lyas_fold"/>
</dbReference>
<proteinExistence type="inferred from homology"/>
<keyword evidence="2 4" id="KW-0378">Hydrolase</keyword>
<evidence type="ECO:0000256" key="2">
    <source>
        <dbReference type="ARBA" id="ARBA00022801"/>
    </source>
</evidence>
<dbReference type="PROSITE" id="PS00502">
    <property type="entry name" value="POLYGALACTURONASE"/>
    <property type="match status" value="1"/>
</dbReference>
<dbReference type="InterPro" id="IPR000743">
    <property type="entry name" value="Glyco_hydro_28"/>
</dbReference>
<feature type="domain" description="Rhamnogalacturonase A/B/Epimerase-like pectate lyase" evidence="6">
    <location>
        <begin position="60"/>
        <end position="114"/>
    </location>
</feature>
<dbReference type="AlphaFoldDB" id="A0A1M6V2I1"/>
<evidence type="ECO:0000256" key="1">
    <source>
        <dbReference type="ARBA" id="ARBA00008834"/>
    </source>
</evidence>
<dbReference type="GO" id="GO:0005975">
    <property type="term" value="P:carbohydrate metabolic process"/>
    <property type="evidence" value="ECO:0007669"/>
    <property type="project" value="InterPro"/>
</dbReference>
<dbReference type="Gene3D" id="2.160.20.10">
    <property type="entry name" value="Single-stranded right-handed beta-helix, Pectin lyase-like"/>
    <property type="match status" value="1"/>
</dbReference>
<dbReference type="SUPFAM" id="SSF51126">
    <property type="entry name" value="Pectin lyase-like"/>
    <property type="match status" value="2"/>
</dbReference>
<dbReference type="InterPro" id="IPR051801">
    <property type="entry name" value="GH28_Enzymes"/>
</dbReference>
<dbReference type="InterPro" id="IPR024535">
    <property type="entry name" value="RHGA/B-epi-like_pectate_lyase"/>
</dbReference>
<sequence>MKIDMKRIVGVVLIAALGMQACQPNATVAVETVDETAFLYDGLEFDMPKVEEPSFPDYTVSIEEYGAVGDGLTENSEAINQAILEVSQNGGGKVVIPKGIWLTGPIKLQSNVNLNTEDGALVLFSTDFDLYPIVATSFEGLETFRCTSPINGKNLTNVAITGGGVFDGSGDSWRPVKRSKLTEAQWRKFVKSGGVTSDDEQTWYPSEKSKKGDTAGNFNVPDLNSLAEFEEVKDFLRPVMVNIISSNKVLFDGPTFQNSPAWNLHPIMCENVILRNLTIRNPWYSQNGDGLDLESCKNVLIYNNSFDVGDDAICFKSGKDEDGLKRNIPTENVIVRDNIVYHGHGGFVVGSEMSGGVKNVHVSHCTFIGTDCGLRFKSTRGRGGVVEQIYISEINMVDIGAEAIRFNLFYGGESPVASDGSVGKDMAKAKEVAVTRTTPSFRDIYIKNVTSTGSGVAAFFQGLPEMKLKNIQLENVMLEGERGITMIDADDIVFTNVTIKQQKGAGLTTFNTSGLQMTGLEVRELEGPSINIYGEETKNFVLANSHIDKAEVNIGSEVDLKSVELN</sequence>
<evidence type="ECO:0000256" key="3">
    <source>
        <dbReference type="ARBA" id="ARBA00023295"/>
    </source>
</evidence>
<name>A0A1M6V2I1_REIAG</name>
<dbReference type="SMART" id="SM00710">
    <property type="entry name" value="PbH1"/>
    <property type="match status" value="6"/>
</dbReference>
<dbReference type="STRING" id="156994.SAMN04488028_10895"/>
<dbReference type="PROSITE" id="PS51257">
    <property type="entry name" value="PROKAR_LIPOPROTEIN"/>
    <property type="match status" value="1"/>
</dbReference>
<dbReference type="RefSeq" id="WP_073124655.1">
    <property type="nucleotide sequence ID" value="NZ_FRAA01000008.1"/>
</dbReference>
<dbReference type="Proteomes" id="UP000184474">
    <property type="component" value="Unassembled WGS sequence"/>
</dbReference>
<dbReference type="InterPro" id="IPR006626">
    <property type="entry name" value="PbH1"/>
</dbReference>
<dbReference type="EMBL" id="FRAA01000008">
    <property type="protein sequence ID" value="SHK75699.1"/>
    <property type="molecule type" value="Genomic_DNA"/>
</dbReference>
<evidence type="ECO:0000313" key="7">
    <source>
        <dbReference type="EMBL" id="SHK75699.1"/>
    </source>
</evidence>
<keyword evidence="3 4" id="KW-0326">Glycosidase</keyword>
<dbReference type="PANTHER" id="PTHR31339:SF9">
    <property type="entry name" value="PLASMIN AND FIBRONECTIN-BINDING PROTEIN A"/>
    <property type="match status" value="1"/>
</dbReference>
<keyword evidence="5" id="KW-0732">Signal</keyword>
<dbReference type="GO" id="GO:0004650">
    <property type="term" value="F:polygalacturonase activity"/>
    <property type="evidence" value="ECO:0007669"/>
    <property type="project" value="InterPro"/>
</dbReference>
<keyword evidence="8" id="KW-1185">Reference proteome</keyword>
<accession>A0A1M6V2I1</accession>
<dbReference type="PANTHER" id="PTHR31339">
    <property type="entry name" value="PECTIN LYASE-RELATED"/>
    <property type="match status" value="1"/>
</dbReference>
<protein>
    <submittedName>
        <fullName evidence="7">Polygalacturonase</fullName>
    </submittedName>
</protein>
<comment type="similarity">
    <text evidence="1 4">Belongs to the glycosyl hydrolase 28 family.</text>
</comment>
<dbReference type="Pfam" id="PF00295">
    <property type="entry name" value="Glyco_hydro_28"/>
    <property type="match status" value="1"/>
</dbReference>
<gene>
    <name evidence="7" type="ORF">SAMN04488028_10895</name>
</gene>
<reference evidence="8" key="1">
    <citation type="submission" date="2016-11" db="EMBL/GenBank/DDBJ databases">
        <authorList>
            <person name="Varghese N."/>
            <person name="Submissions S."/>
        </authorList>
    </citation>
    <scope>NUCLEOTIDE SEQUENCE [LARGE SCALE GENOMIC DNA]</scope>
    <source>
        <strain evidence="8">DSM 26134</strain>
    </source>
</reference>
<dbReference type="Pfam" id="PF12708">
    <property type="entry name" value="Pect-lyase_RHGA_epim"/>
    <property type="match status" value="1"/>
</dbReference>
<dbReference type="InterPro" id="IPR011050">
    <property type="entry name" value="Pectin_lyase_fold/virulence"/>
</dbReference>
<evidence type="ECO:0000259" key="6">
    <source>
        <dbReference type="Pfam" id="PF12708"/>
    </source>
</evidence>
<evidence type="ECO:0000256" key="5">
    <source>
        <dbReference type="SAM" id="SignalP"/>
    </source>
</evidence>
<feature type="signal peptide" evidence="5">
    <location>
        <begin position="1"/>
        <end position="21"/>
    </location>
</feature>
<organism evidence="7 8">
    <name type="scientific">Reichenbachiella agariperforans</name>
    <dbReference type="NCBI Taxonomy" id="156994"/>
    <lineage>
        <taxon>Bacteria</taxon>
        <taxon>Pseudomonadati</taxon>
        <taxon>Bacteroidota</taxon>
        <taxon>Cytophagia</taxon>
        <taxon>Cytophagales</taxon>
        <taxon>Reichenbachiellaceae</taxon>
        <taxon>Reichenbachiella</taxon>
    </lineage>
</organism>